<keyword evidence="1" id="KW-0472">Membrane</keyword>
<feature type="transmembrane region" description="Helical" evidence="1">
    <location>
        <begin position="162"/>
        <end position="185"/>
    </location>
</feature>
<sequence>MNYLTFKTLFKKDSIFLLLKIFVPVIALLWVMFSVGKMNGVSFGYLSRDAIQTLWHEPNAEVEFYIGLLSNIGVIFWCFTAAILFFSVKLARDYGKPKKVIQFFFYSGILSVFFLVDDLFLMHDVIIPYFLHISEKFLYLFYGMSVLALLYLFREIIEESDYLLFLIAFISMAGSVFTDVILTLGVTLKEIYLFEDGFKFIGIISWFIYFARTCYNHLKSRV</sequence>
<feature type="transmembrane region" description="Helical" evidence="1">
    <location>
        <begin position="64"/>
        <end position="88"/>
    </location>
</feature>
<keyword evidence="1" id="KW-0812">Transmembrane</keyword>
<evidence type="ECO:0008006" key="4">
    <source>
        <dbReference type="Google" id="ProtNLM"/>
    </source>
</evidence>
<dbReference type="EMBL" id="FSRC01000001">
    <property type="protein sequence ID" value="SIN69440.1"/>
    <property type="molecule type" value="Genomic_DNA"/>
</dbReference>
<evidence type="ECO:0000313" key="3">
    <source>
        <dbReference type="Proteomes" id="UP000185221"/>
    </source>
</evidence>
<feature type="transmembrane region" description="Helical" evidence="1">
    <location>
        <begin position="100"/>
        <end position="116"/>
    </location>
</feature>
<name>A0A1N6DF57_9BACT</name>
<accession>A0A1N6DF57</accession>
<dbReference type="AlphaFoldDB" id="A0A1N6DF57"/>
<feature type="transmembrane region" description="Helical" evidence="1">
    <location>
        <begin position="136"/>
        <end position="153"/>
    </location>
</feature>
<evidence type="ECO:0000256" key="1">
    <source>
        <dbReference type="SAM" id="Phobius"/>
    </source>
</evidence>
<dbReference type="Proteomes" id="UP000185221">
    <property type="component" value="Unassembled WGS sequence"/>
</dbReference>
<feature type="transmembrane region" description="Helical" evidence="1">
    <location>
        <begin position="197"/>
        <end position="215"/>
    </location>
</feature>
<organism evidence="2 3">
    <name type="scientific">Algoriphagus halophilus</name>
    <dbReference type="NCBI Taxonomy" id="226505"/>
    <lineage>
        <taxon>Bacteria</taxon>
        <taxon>Pseudomonadati</taxon>
        <taxon>Bacteroidota</taxon>
        <taxon>Cytophagia</taxon>
        <taxon>Cytophagales</taxon>
        <taxon>Cyclobacteriaceae</taxon>
        <taxon>Algoriphagus</taxon>
    </lineage>
</organism>
<proteinExistence type="predicted"/>
<keyword evidence="3" id="KW-1185">Reference proteome</keyword>
<protein>
    <recommendedName>
        <fullName evidence="4">Oxidase</fullName>
    </recommendedName>
</protein>
<evidence type="ECO:0000313" key="2">
    <source>
        <dbReference type="EMBL" id="SIN69440.1"/>
    </source>
</evidence>
<gene>
    <name evidence="2" type="ORF">SAMN05444394_0820</name>
</gene>
<keyword evidence="1" id="KW-1133">Transmembrane helix</keyword>
<reference evidence="3" key="1">
    <citation type="submission" date="2016-11" db="EMBL/GenBank/DDBJ databases">
        <authorList>
            <person name="Varghese N."/>
            <person name="Submissions S."/>
        </authorList>
    </citation>
    <scope>NUCLEOTIDE SEQUENCE [LARGE SCALE GENOMIC DNA]</scope>
    <source>
        <strain evidence="3">DSM 15292</strain>
    </source>
</reference>
<feature type="transmembrane region" description="Helical" evidence="1">
    <location>
        <begin position="15"/>
        <end position="33"/>
    </location>
</feature>